<sequence>MNPSPAPGPPVHLWAEPSLAGHEAIEVWRQRMARPGAPHHLAKCNRGVYEFEVDVLDDEAALDQAAGASPERRALYRATEQQLAFMMTALDRELSRAETGRLIRMVLHAERGALFAMAVTPMNYVLAIVFGAAGPLPGEPPRSLPRVPLVRNADTFTSGLAEELRDRIGLPPTNLGGWLSAALRLRASRTGEPVPAEGRGPATRRWGARPAVVDRLCALLDPTELIYLAVCREGRVTGEADLFDHPVVYRGRPPGELPQQARHYYRRLAEECALYARQLGQIAGQAMPGRLLRIVLDVEQGAVYHYRLSPSEYLVGVTINQKKVSESDDELGDFVAELSGETPLTER</sequence>
<accession>A0ABW2XSD8</accession>
<name>A0ABW2XSD8_9ACTN</name>
<dbReference type="RefSeq" id="WP_131755155.1">
    <property type="nucleotide sequence ID" value="NZ_CAACUY010000003.1"/>
</dbReference>
<evidence type="ECO:0000313" key="2">
    <source>
        <dbReference type="Proteomes" id="UP001597063"/>
    </source>
</evidence>
<keyword evidence="2" id="KW-1185">Reference proteome</keyword>
<reference evidence="2" key="1">
    <citation type="journal article" date="2019" name="Int. J. Syst. Evol. Microbiol.">
        <title>The Global Catalogue of Microorganisms (GCM) 10K type strain sequencing project: providing services to taxonomists for standard genome sequencing and annotation.</title>
        <authorList>
            <consortium name="The Broad Institute Genomics Platform"/>
            <consortium name="The Broad Institute Genome Sequencing Center for Infectious Disease"/>
            <person name="Wu L."/>
            <person name="Ma J."/>
        </authorList>
    </citation>
    <scope>NUCLEOTIDE SEQUENCE [LARGE SCALE GENOMIC DNA]</scope>
    <source>
        <strain evidence="2">JCM 9371</strain>
    </source>
</reference>
<dbReference type="EMBL" id="JBHTGP010000015">
    <property type="protein sequence ID" value="MFD0688640.1"/>
    <property type="molecule type" value="Genomic_DNA"/>
</dbReference>
<evidence type="ECO:0000313" key="1">
    <source>
        <dbReference type="EMBL" id="MFD0688640.1"/>
    </source>
</evidence>
<proteinExistence type="predicted"/>
<organism evidence="1 2">
    <name type="scientific">Actinomadura fibrosa</name>
    <dbReference type="NCBI Taxonomy" id="111802"/>
    <lineage>
        <taxon>Bacteria</taxon>
        <taxon>Bacillati</taxon>
        <taxon>Actinomycetota</taxon>
        <taxon>Actinomycetes</taxon>
        <taxon>Streptosporangiales</taxon>
        <taxon>Thermomonosporaceae</taxon>
        <taxon>Actinomadura</taxon>
    </lineage>
</organism>
<gene>
    <name evidence="1" type="ORF">ACFQZM_29390</name>
</gene>
<dbReference type="Proteomes" id="UP001597063">
    <property type="component" value="Unassembled WGS sequence"/>
</dbReference>
<protein>
    <submittedName>
        <fullName evidence="1">Uncharacterized protein</fullName>
    </submittedName>
</protein>
<comment type="caution">
    <text evidence="1">The sequence shown here is derived from an EMBL/GenBank/DDBJ whole genome shotgun (WGS) entry which is preliminary data.</text>
</comment>